<dbReference type="FunCoup" id="A0A3G9JA34">
    <property type="interactions" value="132"/>
</dbReference>
<keyword evidence="4" id="KW-0143">Chaperone</keyword>
<feature type="domain" description="R3H" evidence="6">
    <location>
        <begin position="133"/>
        <end position="199"/>
    </location>
</feature>
<dbReference type="SMART" id="SM00393">
    <property type="entry name" value="R3H"/>
    <property type="match status" value="1"/>
</dbReference>
<dbReference type="Gene3D" id="3.30.300.20">
    <property type="match status" value="1"/>
</dbReference>
<dbReference type="PANTHER" id="PTHR35800:SF1">
    <property type="entry name" value="RNA-BINDING PROTEIN KHPB"/>
    <property type="match status" value="1"/>
</dbReference>
<dbReference type="CDD" id="cd02414">
    <property type="entry name" value="KH-II_Jag"/>
    <property type="match status" value="1"/>
</dbReference>
<dbReference type="InterPro" id="IPR036867">
    <property type="entry name" value="R3H_dom_sf"/>
</dbReference>
<dbReference type="AlphaFoldDB" id="A0A3G9JA34"/>
<protein>
    <submittedName>
        <fullName evidence="7">Jag protein</fullName>
    </submittedName>
</protein>
<dbReference type="GO" id="GO:0008360">
    <property type="term" value="P:regulation of cell shape"/>
    <property type="evidence" value="ECO:0007669"/>
    <property type="project" value="UniProtKB-KW"/>
</dbReference>
<dbReference type="Pfam" id="PF01424">
    <property type="entry name" value="R3H"/>
    <property type="match status" value="1"/>
</dbReference>
<keyword evidence="1" id="KW-0963">Cytoplasm</keyword>
<organism evidence="7 8">
    <name type="scientific">Intestinibaculum porci</name>
    <dbReference type="NCBI Taxonomy" id="2487118"/>
    <lineage>
        <taxon>Bacteria</taxon>
        <taxon>Bacillati</taxon>
        <taxon>Bacillota</taxon>
        <taxon>Erysipelotrichia</taxon>
        <taxon>Erysipelotrichales</taxon>
        <taxon>Erysipelotrichaceae</taxon>
        <taxon>Intestinibaculum</taxon>
    </lineage>
</organism>
<dbReference type="PROSITE" id="PS51061">
    <property type="entry name" value="R3H"/>
    <property type="match status" value="1"/>
</dbReference>
<evidence type="ECO:0000256" key="2">
    <source>
        <dbReference type="ARBA" id="ARBA00022884"/>
    </source>
</evidence>
<dbReference type="InParanoid" id="A0A3G9JA34"/>
<dbReference type="InterPro" id="IPR001374">
    <property type="entry name" value="R3H_dom"/>
</dbReference>
<dbReference type="KEGG" id="ebm:SG0102_30010"/>
<keyword evidence="5" id="KW-0961">Cell wall biogenesis/degradation</keyword>
<name>A0A3G9JA34_9FIRM</name>
<proteinExistence type="predicted"/>
<dbReference type="InterPro" id="IPR039247">
    <property type="entry name" value="KhpB"/>
</dbReference>
<dbReference type="RefSeq" id="WP_125120737.1">
    <property type="nucleotide sequence ID" value="NZ_AP019309.1"/>
</dbReference>
<dbReference type="CDD" id="cd02644">
    <property type="entry name" value="R3H_jag"/>
    <property type="match status" value="1"/>
</dbReference>
<dbReference type="GO" id="GO:0003723">
    <property type="term" value="F:RNA binding"/>
    <property type="evidence" value="ECO:0007669"/>
    <property type="project" value="UniProtKB-KW"/>
</dbReference>
<dbReference type="Gene3D" id="3.30.1370.50">
    <property type="entry name" value="R3H-like domain"/>
    <property type="match status" value="1"/>
</dbReference>
<dbReference type="InterPro" id="IPR015946">
    <property type="entry name" value="KH_dom-like_a/b"/>
</dbReference>
<evidence type="ECO:0000259" key="6">
    <source>
        <dbReference type="PROSITE" id="PS51061"/>
    </source>
</evidence>
<keyword evidence="3" id="KW-0133">Cell shape</keyword>
<dbReference type="InterPro" id="IPR034079">
    <property type="entry name" value="R3H_KhpB"/>
</dbReference>
<evidence type="ECO:0000256" key="3">
    <source>
        <dbReference type="ARBA" id="ARBA00022960"/>
    </source>
</evidence>
<dbReference type="PANTHER" id="PTHR35800">
    <property type="entry name" value="PROTEIN JAG"/>
    <property type="match status" value="1"/>
</dbReference>
<gene>
    <name evidence="7" type="ORF">SG0102_30010</name>
</gene>
<dbReference type="Proteomes" id="UP000268059">
    <property type="component" value="Chromosome"/>
</dbReference>
<reference evidence="7 8" key="1">
    <citation type="submission" date="2018-11" db="EMBL/GenBank/DDBJ databases">
        <title>Novel Erysipelotrichaceae bacterium isolated from small intestine of a swine.</title>
        <authorList>
            <person name="Kim J.S."/>
            <person name="Choe H."/>
            <person name="Lee Y.R."/>
            <person name="Kim K.M."/>
            <person name="Park D.S."/>
        </authorList>
    </citation>
    <scope>NUCLEOTIDE SEQUENCE [LARGE SCALE GENOMIC DNA]</scope>
    <source>
        <strain evidence="7 8">SG0102</strain>
    </source>
</reference>
<dbReference type="GO" id="GO:0071555">
    <property type="term" value="P:cell wall organization"/>
    <property type="evidence" value="ECO:0007669"/>
    <property type="project" value="UniProtKB-KW"/>
</dbReference>
<dbReference type="EMBL" id="AP019309">
    <property type="protein sequence ID" value="BBH28067.1"/>
    <property type="molecule type" value="Genomic_DNA"/>
</dbReference>
<evidence type="ECO:0000256" key="5">
    <source>
        <dbReference type="ARBA" id="ARBA00023316"/>
    </source>
</evidence>
<keyword evidence="2" id="KW-0694">RNA-binding</keyword>
<evidence type="ECO:0000313" key="7">
    <source>
        <dbReference type="EMBL" id="BBH28067.1"/>
    </source>
</evidence>
<accession>A0A3G9JA34</accession>
<dbReference type="SMART" id="SM01245">
    <property type="entry name" value="Jag_N"/>
    <property type="match status" value="1"/>
</dbReference>
<evidence type="ECO:0000256" key="1">
    <source>
        <dbReference type="ARBA" id="ARBA00022490"/>
    </source>
</evidence>
<dbReference type="SUPFAM" id="SSF82708">
    <property type="entry name" value="R3H domain"/>
    <property type="match status" value="1"/>
</dbReference>
<keyword evidence="8" id="KW-1185">Reference proteome</keyword>
<dbReference type="OrthoDB" id="9794483at2"/>
<sequence length="200" mass="22990">MKNYEAKTLEDAINNACQDLGVTPDQLTYNVIEEKKGLFSKKVVIECFTENMVEEFIENYLRTILTDLGYDVEMAIFKQDDRIYVNLDTDHNSILIGKNGVILRTLNFITKNAVSTAFKEKIELSLDINGYKENRYKKVTALAKRFGKQVQRTHVDVALDPLPADERKVIHQVIADMDHLSTKSQGEGRNRFITIHYVED</sequence>
<dbReference type="Gene3D" id="3.30.30.80">
    <property type="entry name" value="probable RNA-binding protein from clostridium symbiosum atcc 14940"/>
    <property type="match status" value="1"/>
</dbReference>
<dbReference type="Pfam" id="PF14804">
    <property type="entry name" value="Jag_N"/>
    <property type="match status" value="1"/>
</dbReference>
<dbReference type="InterPro" id="IPR038247">
    <property type="entry name" value="Jag_N_dom_sf"/>
</dbReference>
<dbReference type="InterPro" id="IPR032782">
    <property type="entry name" value="KhpB_N"/>
</dbReference>
<evidence type="ECO:0000313" key="8">
    <source>
        <dbReference type="Proteomes" id="UP000268059"/>
    </source>
</evidence>
<evidence type="ECO:0000256" key="4">
    <source>
        <dbReference type="ARBA" id="ARBA00023186"/>
    </source>
</evidence>
<dbReference type="InterPro" id="IPR038008">
    <property type="entry name" value="Jag_KH"/>
</dbReference>